<dbReference type="Proteomes" id="UP000570678">
    <property type="component" value="Unassembled WGS sequence"/>
</dbReference>
<proteinExistence type="predicted"/>
<evidence type="ECO:0000313" key="2">
    <source>
        <dbReference type="Proteomes" id="UP000570678"/>
    </source>
</evidence>
<comment type="caution">
    <text evidence="1">The sequence shown here is derived from an EMBL/GenBank/DDBJ whole genome shotgun (WGS) entry which is preliminary data.</text>
</comment>
<reference evidence="1 2" key="1">
    <citation type="submission" date="2020-04" db="EMBL/GenBank/DDBJ databases">
        <title>MicrobeNet Type strains.</title>
        <authorList>
            <person name="Nicholson A.C."/>
        </authorList>
    </citation>
    <scope>NUCLEOTIDE SEQUENCE [LARGE SCALE GENOMIC DNA]</scope>
    <source>
        <strain evidence="1 2">JCM 3332</strain>
    </source>
</reference>
<dbReference type="RefSeq" id="WP_157117081.1">
    <property type="nucleotide sequence ID" value="NZ_JAAXOT010000012.1"/>
</dbReference>
<sequence>MTRTLPRLRHGSDGDVVGLHYADDIESCGVPQPDCAGIVGDGEDFSAGTRYQRVDRVTAGGRNRRDLTLVHIPAMHSAIGTTCEHEIFTLTEHYGMVRTALGGILERILARSAQPNRTVVTGRGHGFHRSRADRI</sequence>
<name>A0A846YGN2_9NOCA</name>
<protein>
    <submittedName>
        <fullName evidence="1">Uncharacterized protein</fullName>
    </submittedName>
</protein>
<evidence type="ECO:0000313" key="1">
    <source>
        <dbReference type="EMBL" id="NKY58806.1"/>
    </source>
</evidence>
<keyword evidence="2" id="KW-1185">Reference proteome</keyword>
<dbReference type="AlphaFoldDB" id="A0A846YGN2"/>
<organism evidence="1 2">
    <name type="scientific">Nocardia flavorosea</name>
    <dbReference type="NCBI Taxonomy" id="53429"/>
    <lineage>
        <taxon>Bacteria</taxon>
        <taxon>Bacillati</taxon>
        <taxon>Actinomycetota</taxon>
        <taxon>Actinomycetes</taxon>
        <taxon>Mycobacteriales</taxon>
        <taxon>Nocardiaceae</taxon>
        <taxon>Nocardia</taxon>
    </lineage>
</organism>
<gene>
    <name evidence="1" type="ORF">HGA15_22200</name>
</gene>
<accession>A0A846YGN2</accession>
<dbReference type="EMBL" id="JAAXOT010000012">
    <property type="protein sequence ID" value="NKY58806.1"/>
    <property type="molecule type" value="Genomic_DNA"/>
</dbReference>